<evidence type="ECO:0000256" key="1">
    <source>
        <dbReference type="SAM" id="MobiDB-lite"/>
    </source>
</evidence>
<proteinExistence type="predicted"/>
<feature type="region of interest" description="Disordered" evidence="1">
    <location>
        <begin position="64"/>
        <end position="94"/>
    </location>
</feature>
<dbReference type="AlphaFoldDB" id="A0AAU9JQE9"/>
<keyword evidence="3" id="KW-1185">Reference proteome</keyword>
<feature type="region of interest" description="Disordered" evidence="1">
    <location>
        <begin position="1"/>
        <end position="25"/>
    </location>
</feature>
<dbReference type="EMBL" id="CAJZBQ010000033">
    <property type="protein sequence ID" value="CAG9323129.1"/>
    <property type="molecule type" value="Genomic_DNA"/>
</dbReference>
<feature type="compositionally biased region" description="Basic and acidic residues" evidence="1">
    <location>
        <begin position="222"/>
        <end position="234"/>
    </location>
</feature>
<protein>
    <submittedName>
        <fullName evidence="2">Uncharacterized protein</fullName>
    </submittedName>
</protein>
<feature type="compositionally biased region" description="Polar residues" evidence="1">
    <location>
        <begin position="64"/>
        <end position="83"/>
    </location>
</feature>
<dbReference type="Proteomes" id="UP001162131">
    <property type="component" value="Unassembled WGS sequence"/>
</dbReference>
<comment type="caution">
    <text evidence="2">The sequence shown here is derived from an EMBL/GenBank/DDBJ whole genome shotgun (WGS) entry which is preliminary data.</text>
</comment>
<feature type="region of interest" description="Disordered" evidence="1">
    <location>
        <begin position="198"/>
        <end position="252"/>
    </location>
</feature>
<accession>A0AAU9JQE9</accession>
<evidence type="ECO:0000313" key="3">
    <source>
        <dbReference type="Proteomes" id="UP001162131"/>
    </source>
</evidence>
<gene>
    <name evidence="2" type="ORF">BSTOLATCC_MIC33031</name>
</gene>
<feature type="compositionally biased region" description="Polar residues" evidence="1">
    <location>
        <begin position="240"/>
        <end position="252"/>
    </location>
</feature>
<feature type="compositionally biased region" description="Basic and acidic residues" evidence="1">
    <location>
        <begin position="203"/>
        <end position="213"/>
    </location>
</feature>
<evidence type="ECO:0000313" key="2">
    <source>
        <dbReference type="EMBL" id="CAG9323129.1"/>
    </source>
</evidence>
<sequence>MAEPSKKLKNPTLNSPLFSIIPSPTSKLLSPKTLTKLIKPLHRRTQSDFINPYLDRRDLKSLKASNKLLTRQNSPQETKNTPQVPKKSRLTSTVKPKAQIKTNKIVKTSKPANKPATKLTELQGEPVFKAPKLYANQFFTDVYDIDGNHDRIFDIEDSIEIYHEVGGDKRTSEPCVIFNISTLEKAKQLPKVPFRAPENSYAEESREMPEKLPNRGSIGDQLRFKLDKMLKDQDQDSQSEETTSVSGGKSRV</sequence>
<organism evidence="2 3">
    <name type="scientific">Blepharisma stoltei</name>
    <dbReference type="NCBI Taxonomy" id="1481888"/>
    <lineage>
        <taxon>Eukaryota</taxon>
        <taxon>Sar</taxon>
        <taxon>Alveolata</taxon>
        <taxon>Ciliophora</taxon>
        <taxon>Postciliodesmatophora</taxon>
        <taxon>Heterotrichea</taxon>
        <taxon>Heterotrichida</taxon>
        <taxon>Blepharismidae</taxon>
        <taxon>Blepharisma</taxon>
    </lineage>
</organism>
<name>A0AAU9JQE9_9CILI</name>
<reference evidence="2" key="1">
    <citation type="submission" date="2021-09" db="EMBL/GenBank/DDBJ databases">
        <authorList>
            <consortium name="AG Swart"/>
            <person name="Singh M."/>
            <person name="Singh A."/>
            <person name="Seah K."/>
            <person name="Emmerich C."/>
        </authorList>
    </citation>
    <scope>NUCLEOTIDE SEQUENCE</scope>
    <source>
        <strain evidence="2">ATCC30299</strain>
    </source>
</reference>